<dbReference type="AlphaFoldDB" id="A0A6I4T5U1"/>
<dbReference type="CDD" id="cd16025">
    <property type="entry name" value="PAS_like"/>
    <property type="match status" value="1"/>
</dbReference>
<keyword evidence="7" id="KW-0808">Transferase</keyword>
<proteinExistence type="inferred from homology"/>
<dbReference type="Pfam" id="PF00884">
    <property type="entry name" value="Sulfatase"/>
    <property type="match status" value="1"/>
</dbReference>
<dbReference type="Gene3D" id="3.30.1120.10">
    <property type="match status" value="1"/>
</dbReference>
<feature type="domain" description="Sulfatase N-terminal" evidence="6">
    <location>
        <begin position="36"/>
        <end position="448"/>
    </location>
</feature>
<reference evidence="7 8" key="1">
    <citation type="submission" date="2019-12" db="EMBL/GenBank/DDBJ databases">
        <title>Genomic-based taxomic classification of the family Erythrobacteraceae.</title>
        <authorList>
            <person name="Xu L."/>
        </authorList>
    </citation>
    <scope>NUCLEOTIDE SEQUENCE [LARGE SCALE GENOMIC DNA]</scope>
    <source>
        <strain evidence="7 8">LMG 29518</strain>
    </source>
</reference>
<evidence type="ECO:0000313" key="8">
    <source>
        <dbReference type="Proteomes" id="UP000438476"/>
    </source>
</evidence>
<keyword evidence="4" id="KW-0106">Calcium</keyword>
<dbReference type="GO" id="GO:0046872">
    <property type="term" value="F:metal ion binding"/>
    <property type="evidence" value="ECO:0007669"/>
    <property type="project" value="UniProtKB-KW"/>
</dbReference>
<comment type="similarity">
    <text evidence="1">Belongs to the sulfatase family.</text>
</comment>
<dbReference type="GO" id="GO:0016740">
    <property type="term" value="F:transferase activity"/>
    <property type="evidence" value="ECO:0007669"/>
    <property type="project" value="UniProtKB-KW"/>
</dbReference>
<keyword evidence="3 7" id="KW-0378">Hydrolase</keyword>
<dbReference type="InterPro" id="IPR000917">
    <property type="entry name" value="Sulfatase_N"/>
</dbReference>
<dbReference type="EMBL" id="WTYT01000004">
    <property type="protein sequence ID" value="MXO66217.1"/>
    <property type="molecule type" value="Genomic_DNA"/>
</dbReference>
<evidence type="ECO:0000256" key="1">
    <source>
        <dbReference type="ARBA" id="ARBA00008779"/>
    </source>
</evidence>
<dbReference type="SUPFAM" id="SSF53649">
    <property type="entry name" value="Alkaline phosphatase-like"/>
    <property type="match status" value="1"/>
</dbReference>
<dbReference type="PROSITE" id="PS00523">
    <property type="entry name" value="SULFATASE_1"/>
    <property type="match status" value="1"/>
</dbReference>
<protein>
    <submittedName>
        <fullName evidence="7">Sulfatase-like hydrolase/transferase</fullName>
    </submittedName>
</protein>
<dbReference type="GO" id="GO:0016787">
    <property type="term" value="F:hydrolase activity"/>
    <property type="evidence" value="ECO:0007669"/>
    <property type="project" value="UniProtKB-KW"/>
</dbReference>
<dbReference type="PANTHER" id="PTHR42693:SF43">
    <property type="entry name" value="BLL2667 PROTEIN"/>
    <property type="match status" value="1"/>
</dbReference>
<feature type="region of interest" description="Disordered" evidence="5">
    <location>
        <begin position="1"/>
        <end position="33"/>
    </location>
</feature>
<dbReference type="InterPro" id="IPR017850">
    <property type="entry name" value="Alkaline_phosphatase_core_sf"/>
</dbReference>
<dbReference type="Gene3D" id="3.40.720.10">
    <property type="entry name" value="Alkaline Phosphatase, subunit A"/>
    <property type="match status" value="1"/>
</dbReference>
<feature type="compositionally biased region" description="Basic and acidic residues" evidence="5">
    <location>
        <begin position="13"/>
        <end position="27"/>
    </location>
</feature>
<gene>
    <name evidence="7" type="ORF">GRI91_10660</name>
</gene>
<evidence type="ECO:0000256" key="2">
    <source>
        <dbReference type="ARBA" id="ARBA00022723"/>
    </source>
</evidence>
<comment type="caution">
    <text evidence="7">The sequence shown here is derived from an EMBL/GenBank/DDBJ whole genome shotgun (WGS) entry which is preliminary data.</text>
</comment>
<sequence length="746" mass="82659">MAQPAVAQTAKAGADRSSEKAWQHYPEEPQAPTNAPNVLLILTDDVGFSAGSAFGGPIPTPVFDSLAKVGLSYNEFHTTAMCSPTRAALLTGRNHHAVGYGAISNVATDKVGYTSVIPDSAATIADILKLNGYVTAFLGKNHNTPVWETGPTGPFENWPNGWGFDYFYGFNGAMSDQFHTELVENRNPIDPPFDDPTYNLDRDLADHLLKWLQVEHTVRPDKPFFAYWAPGTLHSPHQAPADWIARFKGKFDMGWDRLREESFERQKSLGIIPQNADLTPRPQSLPAWDSLSDEQQHVAARMMEVAAAQLAQSDYQIGRVIDWLKKTDQFDNTLIFFIQGDNGASIESLHGANNEMMSLIGLEPSDEELARSIETHGGPFSFGNYPSAWGWATNSPFQWGKQVASHLGGLRDALVVSWPDRIRQKGGLRTQFGHVIDIAPTIYEAVGISPPESVDGVAQQPIDGTSLLYSFNDADAAERHRDQYFEMLGNRAFYSDGWLASTTPPKGPWDRSPSKVPADDYEWELYNLREDYSQAHDIARKHPEKLAELRLKFDRAADRFNVRPIKADIMARLDPSNRPDLLAGRTSFTYYPGDTRYPTNSFPTIEPGWKMTAHVIAGATEARGPLVTSGDFTSGYGLMLDNGFPMFLYNPAGRPQERVRVKARQPLSPGDHEISVRFERDKSSGERASRLILSVDGENVDTALVPITYPTRGNTYVGRAGLAPLLPEIPRGELIDATLQSVVIKR</sequence>
<keyword evidence="8" id="KW-1185">Reference proteome</keyword>
<evidence type="ECO:0000313" key="7">
    <source>
        <dbReference type="EMBL" id="MXO66217.1"/>
    </source>
</evidence>
<keyword evidence="2" id="KW-0479">Metal-binding</keyword>
<accession>A0A6I4T5U1</accession>
<dbReference type="PANTHER" id="PTHR42693">
    <property type="entry name" value="ARYLSULFATASE FAMILY MEMBER"/>
    <property type="match status" value="1"/>
</dbReference>
<evidence type="ECO:0000259" key="6">
    <source>
        <dbReference type="Pfam" id="PF00884"/>
    </source>
</evidence>
<dbReference type="InterPro" id="IPR050738">
    <property type="entry name" value="Sulfatase"/>
</dbReference>
<dbReference type="InterPro" id="IPR024607">
    <property type="entry name" value="Sulfatase_CS"/>
</dbReference>
<evidence type="ECO:0000256" key="5">
    <source>
        <dbReference type="SAM" id="MobiDB-lite"/>
    </source>
</evidence>
<organism evidence="7 8">
    <name type="scientific">Altericroceibacterium endophyticum</name>
    <dbReference type="NCBI Taxonomy" id="1808508"/>
    <lineage>
        <taxon>Bacteria</taxon>
        <taxon>Pseudomonadati</taxon>
        <taxon>Pseudomonadota</taxon>
        <taxon>Alphaproteobacteria</taxon>
        <taxon>Sphingomonadales</taxon>
        <taxon>Erythrobacteraceae</taxon>
        <taxon>Altericroceibacterium</taxon>
    </lineage>
</organism>
<dbReference type="Proteomes" id="UP000438476">
    <property type="component" value="Unassembled WGS sequence"/>
</dbReference>
<evidence type="ECO:0000256" key="3">
    <source>
        <dbReference type="ARBA" id="ARBA00022801"/>
    </source>
</evidence>
<evidence type="ECO:0000256" key="4">
    <source>
        <dbReference type="ARBA" id="ARBA00022837"/>
    </source>
</evidence>
<name>A0A6I4T5U1_9SPHN</name>
<dbReference type="OrthoDB" id="9795675at2"/>